<reference evidence="4" key="1">
    <citation type="submission" date="2018-10" db="EMBL/GenBank/DDBJ databases">
        <title>Effector identification in a new, highly contiguous assembly of the strawberry crown rot pathogen Phytophthora cactorum.</title>
        <authorList>
            <person name="Armitage A.D."/>
            <person name="Nellist C.F."/>
            <person name="Bates H."/>
            <person name="Vickerstaff R.J."/>
            <person name="Harrison R.J."/>
        </authorList>
    </citation>
    <scope>NUCLEOTIDE SEQUENCE</scope>
    <source>
        <strain evidence="2">4032</strain>
        <strain evidence="3">4040</strain>
        <strain evidence="4">P415</strain>
        <strain evidence="5">P421</strain>
    </source>
</reference>
<dbReference type="Proteomes" id="UP000736787">
    <property type="component" value="Unassembled WGS sequence"/>
</dbReference>
<evidence type="ECO:0000313" key="2">
    <source>
        <dbReference type="EMBL" id="KAG2876107.1"/>
    </source>
</evidence>
<dbReference type="InterPro" id="IPR016161">
    <property type="entry name" value="Ald_DH/histidinol_DH"/>
</dbReference>
<dbReference type="Proteomes" id="UP000697107">
    <property type="component" value="Unassembled WGS sequence"/>
</dbReference>
<dbReference type="EMBL" id="RCMV01002703">
    <property type="protein sequence ID" value="KAG3201570.1"/>
    <property type="molecule type" value="Genomic_DNA"/>
</dbReference>
<evidence type="ECO:0000313" key="3">
    <source>
        <dbReference type="EMBL" id="KAG2881124.1"/>
    </source>
</evidence>
<dbReference type="EMBL" id="RCMI01002512">
    <property type="protein sequence ID" value="KAG2876107.1"/>
    <property type="molecule type" value="Genomic_DNA"/>
</dbReference>
<dbReference type="Proteomes" id="UP000774804">
    <property type="component" value="Unassembled WGS sequence"/>
</dbReference>
<dbReference type="EMBL" id="RCMK01002460">
    <property type="protein sequence ID" value="KAG2881124.1"/>
    <property type="molecule type" value="Genomic_DNA"/>
</dbReference>
<dbReference type="VEuPathDB" id="FungiDB:PC110_g4743"/>
<protein>
    <recommendedName>
        <fullName evidence="1">Aldehyde dehydrogenase domain-containing protein</fullName>
    </recommendedName>
</protein>
<dbReference type="Gene3D" id="3.40.605.10">
    <property type="entry name" value="Aldehyde Dehydrogenase, Chain A, domain 1"/>
    <property type="match status" value="1"/>
</dbReference>
<comment type="caution">
    <text evidence="4">The sequence shown here is derived from an EMBL/GenBank/DDBJ whole genome shotgun (WGS) entry which is preliminary data.</text>
</comment>
<dbReference type="InterPro" id="IPR015590">
    <property type="entry name" value="Aldehyde_DH_dom"/>
</dbReference>
<evidence type="ECO:0000313" key="5">
    <source>
        <dbReference type="EMBL" id="KAG3201570.1"/>
    </source>
</evidence>
<evidence type="ECO:0000259" key="1">
    <source>
        <dbReference type="Pfam" id="PF00171"/>
    </source>
</evidence>
<evidence type="ECO:0000313" key="6">
    <source>
        <dbReference type="Proteomes" id="UP000697107"/>
    </source>
</evidence>
<accession>A0A8T1EVR3</accession>
<dbReference type="EMBL" id="RCML01002471">
    <property type="protein sequence ID" value="KAG2957814.1"/>
    <property type="molecule type" value="Genomic_DNA"/>
</dbReference>
<dbReference type="GO" id="GO:0016491">
    <property type="term" value="F:oxidoreductase activity"/>
    <property type="evidence" value="ECO:0007669"/>
    <property type="project" value="InterPro"/>
</dbReference>
<gene>
    <name evidence="2" type="ORF">PC115_g23721</name>
    <name evidence="3" type="ORF">PC117_g26449</name>
    <name evidence="4" type="ORF">PC118_g23840</name>
    <name evidence="5" type="ORF">PC129_g23480</name>
</gene>
<feature type="non-terminal residue" evidence="4">
    <location>
        <position position="95"/>
    </location>
</feature>
<dbReference type="Pfam" id="PF00171">
    <property type="entry name" value="Aldedh"/>
    <property type="match status" value="1"/>
</dbReference>
<evidence type="ECO:0000313" key="4">
    <source>
        <dbReference type="EMBL" id="KAG2957814.1"/>
    </source>
</evidence>
<dbReference type="InterPro" id="IPR016162">
    <property type="entry name" value="Ald_DH_N"/>
</dbReference>
<sequence>MQRHILRTLPRVQANAFAHATCMTAAKASPVVMSRQFSSKVSVKQTNLLINGKFVPSSSGRTFETFNPATEEKIADVSEAVNADIDAAVAAARAA</sequence>
<name>A0A8T1EVR3_9STRA</name>
<dbReference type="AlphaFoldDB" id="A0A8T1EVR3"/>
<dbReference type="SUPFAM" id="SSF53720">
    <property type="entry name" value="ALDH-like"/>
    <property type="match status" value="1"/>
</dbReference>
<organism evidence="4 6">
    <name type="scientific">Phytophthora cactorum</name>
    <dbReference type="NCBI Taxonomy" id="29920"/>
    <lineage>
        <taxon>Eukaryota</taxon>
        <taxon>Sar</taxon>
        <taxon>Stramenopiles</taxon>
        <taxon>Oomycota</taxon>
        <taxon>Peronosporomycetes</taxon>
        <taxon>Peronosporales</taxon>
        <taxon>Peronosporaceae</taxon>
        <taxon>Phytophthora</taxon>
    </lineage>
</organism>
<dbReference type="Proteomes" id="UP000760860">
    <property type="component" value="Unassembled WGS sequence"/>
</dbReference>
<proteinExistence type="predicted"/>
<dbReference type="PANTHER" id="PTHR11699">
    <property type="entry name" value="ALDEHYDE DEHYDROGENASE-RELATED"/>
    <property type="match status" value="1"/>
</dbReference>
<feature type="domain" description="Aldehyde dehydrogenase" evidence="1">
    <location>
        <begin position="54"/>
        <end position="95"/>
    </location>
</feature>